<sequence length="1111" mass="121877">MLKTPDASVASLLAFLNPTGRKTQSSNSGAAQDEARQAIPPLEEQHLIYTQQTNAATRRGGRGHMHDTLGDADTVDQFKHIFQNRPINNQIQNNNNKQTPTRNDTDNDHRHVTNTNTAYNAKYTQQKSQQQQQQPASSQQQNVCPTEYSERDQQLAKEQLRMVRRNLRNCSPNSSYFRQYAALVDDWRNFLPTAIVRDNNNVQHQLQQQSQQQRYQNDKDEFSEDSGGIYSAHDMYDGSEDEGDDEFGSRRHVVGSKPPPVKKDMYTRTMPSTSTSMPSFVKELLRGEELAMLASSAQFNSHHNLAAASDGQSTTWTGGEETEELLFRNGSTSSTLSSVMSSDDTEANDADADESYGPTGGRAGVTTRRNRVTKTNGPRTRYARHQQRSNNNNSKASSPAGNVDVVNSGRQQRQGRWHHELKKIGPADKSPAGRRRRSPKLTTNQRHHHQQNIQQQSAHFGRIHLEDIVRSIESEFTLSLDHDEGSDEESEDSLTYLVSGYENSGVEDDEEDLISSVHQLHQANTAATQRESSISGSVSAASSNAESTSPQSTLLNSSDALSEVSIEAPSPSSVLLASESTTTTFPLDQPPKYIYHKEYQPIIAATSTLVEAAAHSAAAAAVALAKTREAIKDQDEKATNNNNNNNNSARPSLKLETHTMTGIAPGALSAFVSRPLGSQYSLTKCNSTSSLYIDSTMLKSDVDETLRAVATVLYDKVLLSHKLNDCRTERIVNSSSYQSSERVLMSQADIFDFMRFIFDCGQNLGAENAIITLIYVERMTELGNLSFHAINWRRLLLGALILSIKVWEDLAVFNSDVCAIFEGLSVKDVNALERFSMAKLQYNVSVKRSVYAVYYFRLRDVSEQQYNSHYGKLTLSLSQRDFQGSQGMMAMAIPRNDSCASTSSRGGSSTNNRAGSNAGLMGMGMSASNGSSTLSSGNTSLASMTHHSKVPVGPGYRKWTLKPLSVREADRLEARSAVYCSNMMMEEQERTDAGCCLDKYSSASPEELHNLSATLLAAASMHAISSAAAAMATVAGSRQDMSASSSASSSVATMASSSASDLATTKRQQDSNGTTAAVPAEGVAEPVRRTLRLRKSRSDFFFQNTTPASIM</sequence>
<gene>
    <name evidence="2" type="ORF">KI688_004641</name>
</gene>
<feature type="compositionally biased region" description="Low complexity" evidence="1">
    <location>
        <begin position="1073"/>
        <end position="1083"/>
    </location>
</feature>
<feature type="region of interest" description="Disordered" evidence="1">
    <location>
        <begin position="209"/>
        <end position="277"/>
    </location>
</feature>
<feature type="compositionally biased region" description="Low complexity" evidence="1">
    <location>
        <begin position="113"/>
        <end position="141"/>
    </location>
</feature>
<feature type="compositionally biased region" description="Low complexity" evidence="1">
    <location>
        <begin position="532"/>
        <end position="549"/>
    </location>
</feature>
<dbReference type="CDD" id="cd20540">
    <property type="entry name" value="CYCLIN_CCNY_like"/>
    <property type="match status" value="1"/>
</dbReference>
<evidence type="ECO:0000313" key="2">
    <source>
        <dbReference type="EMBL" id="KAG9063041.1"/>
    </source>
</evidence>
<dbReference type="OrthoDB" id="10250320at2759"/>
<feature type="region of interest" description="Disordered" evidence="1">
    <location>
        <begin position="328"/>
        <end position="459"/>
    </location>
</feature>
<feature type="compositionally biased region" description="Basic residues" evidence="1">
    <location>
        <begin position="432"/>
        <end position="450"/>
    </location>
</feature>
<feature type="region of interest" description="Disordered" evidence="1">
    <location>
        <begin position="1059"/>
        <end position="1083"/>
    </location>
</feature>
<feature type="compositionally biased region" description="Low complexity" evidence="1">
    <location>
        <begin position="389"/>
        <end position="398"/>
    </location>
</feature>
<dbReference type="PANTHER" id="PTHR14248">
    <property type="entry name" value="CYCLIN Y, ISOFORM A"/>
    <property type="match status" value="1"/>
</dbReference>
<dbReference type="Proteomes" id="UP000707451">
    <property type="component" value="Unassembled WGS sequence"/>
</dbReference>
<evidence type="ECO:0000256" key="1">
    <source>
        <dbReference type="SAM" id="MobiDB-lite"/>
    </source>
</evidence>
<organism evidence="2 3">
    <name type="scientific">Linnemannia hyalina</name>
    <dbReference type="NCBI Taxonomy" id="64524"/>
    <lineage>
        <taxon>Eukaryota</taxon>
        <taxon>Fungi</taxon>
        <taxon>Fungi incertae sedis</taxon>
        <taxon>Mucoromycota</taxon>
        <taxon>Mortierellomycotina</taxon>
        <taxon>Mortierellomycetes</taxon>
        <taxon>Mortierellales</taxon>
        <taxon>Mortierellaceae</taxon>
        <taxon>Linnemannia</taxon>
    </lineage>
</organism>
<reference evidence="2" key="1">
    <citation type="submission" date="2021-06" db="EMBL/GenBank/DDBJ databases">
        <title>Genome Sequence of Mortierella hyaline Strain SCG-10, a Cold-Adapted, Nitrate-Reducing Fungus Isolated from Soil in Minnesota, USA.</title>
        <authorList>
            <person name="Aldossari N."/>
        </authorList>
    </citation>
    <scope>NUCLEOTIDE SEQUENCE</scope>
    <source>
        <strain evidence="2">SCG-10</strain>
    </source>
</reference>
<dbReference type="EMBL" id="JAHRHY010000017">
    <property type="protein sequence ID" value="KAG9063041.1"/>
    <property type="molecule type" value="Genomic_DNA"/>
</dbReference>
<evidence type="ECO:0000313" key="3">
    <source>
        <dbReference type="Proteomes" id="UP000707451"/>
    </source>
</evidence>
<keyword evidence="3" id="KW-1185">Reference proteome</keyword>
<feature type="compositionally biased region" description="Low complexity" evidence="1">
    <location>
        <begin position="331"/>
        <end position="342"/>
    </location>
</feature>
<feature type="compositionally biased region" description="Acidic residues" evidence="1">
    <location>
        <begin position="237"/>
        <end position="246"/>
    </location>
</feature>
<accession>A0A9P8BPM0</accession>
<dbReference type="Gene3D" id="1.10.472.10">
    <property type="entry name" value="Cyclin-like"/>
    <property type="match status" value="1"/>
</dbReference>
<feature type="region of interest" description="Disordered" evidence="1">
    <location>
        <begin position="897"/>
        <end position="922"/>
    </location>
</feature>
<feature type="compositionally biased region" description="Low complexity" evidence="1">
    <location>
        <begin position="900"/>
        <end position="922"/>
    </location>
</feature>
<feature type="compositionally biased region" description="Low complexity" evidence="1">
    <location>
        <begin position="84"/>
        <end position="96"/>
    </location>
</feature>
<name>A0A9P8BPM0_9FUNG</name>
<feature type="compositionally biased region" description="Polar residues" evidence="1">
    <location>
        <begin position="1061"/>
        <end position="1072"/>
    </location>
</feature>
<comment type="caution">
    <text evidence="2">The sequence shown here is derived from an EMBL/GenBank/DDBJ whole genome shotgun (WGS) entry which is preliminary data.</text>
</comment>
<protein>
    <recommendedName>
        <fullName evidence="4">Cyclin N-terminal domain-containing protein</fullName>
    </recommendedName>
</protein>
<proteinExistence type="predicted"/>
<feature type="compositionally biased region" description="Low complexity" evidence="1">
    <location>
        <begin position="267"/>
        <end position="277"/>
    </location>
</feature>
<dbReference type="AlphaFoldDB" id="A0A9P8BPM0"/>
<evidence type="ECO:0008006" key="4">
    <source>
        <dbReference type="Google" id="ProtNLM"/>
    </source>
</evidence>
<feature type="compositionally biased region" description="Acidic residues" evidence="1">
    <location>
        <begin position="343"/>
        <end position="354"/>
    </location>
</feature>
<feature type="region of interest" description="Disordered" evidence="1">
    <location>
        <begin position="84"/>
        <end position="152"/>
    </location>
</feature>
<feature type="region of interest" description="Disordered" evidence="1">
    <location>
        <begin position="527"/>
        <end position="556"/>
    </location>
</feature>